<evidence type="ECO:0000256" key="2">
    <source>
        <dbReference type="ARBA" id="ARBA00022630"/>
    </source>
</evidence>
<accession>A0ABM7H7B4</accession>
<reference evidence="9 10" key="1">
    <citation type="submission" date="2019-06" db="EMBL/GenBank/DDBJ databases">
        <title>Complete genome sequence of Methanoculleus chikugoensis strain MG62.</title>
        <authorList>
            <person name="Asakawa S."/>
            <person name="Dianou D."/>
        </authorList>
    </citation>
    <scope>NUCLEOTIDE SEQUENCE [LARGE SCALE GENOMIC DNA]</scope>
    <source>
        <strain evidence="9 10">MG62</strain>
    </source>
</reference>
<evidence type="ECO:0000256" key="6">
    <source>
        <dbReference type="ARBA" id="ARBA00023209"/>
    </source>
</evidence>
<dbReference type="InterPro" id="IPR054715">
    <property type="entry name" value="GGR_cat"/>
</dbReference>
<dbReference type="PANTHER" id="PTHR42685:SF18">
    <property type="entry name" value="DIGERANYLGERANYLGLYCEROPHOSPHOLIPID REDUCTASE"/>
    <property type="match status" value="1"/>
</dbReference>
<dbReference type="PANTHER" id="PTHR42685">
    <property type="entry name" value="GERANYLGERANYL DIPHOSPHATE REDUCTASE"/>
    <property type="match status" value="1"/>
</dbReference>
<evidence type="ECO:0000256" key="1">
    <source>
        <dbReference type="ARBA" id="ARBA00022516"/>
    </source>
</evidence>
<dbReference type="GeneID" id="66131446"/>
<gene>
    <name evidence="9" type="ORF">MchiMG62_19120</name>
</gene>
<evidence type="ECO:0000256" key="7">
    <source>
        <dbReference type="ARBA" id="ARBA00023264"/>
    </source>
</evidence>
<evidence type="ECO:0000256" key="5">
    <source>
        <dbReference type="ARBA" id="ARBA00023098"/>
    </source>
</evidence>
<organism evidence="9 10">
    <name type="scientific">Methanoculleus chikugoensis</name>
    <dbReference type="NCBI Taxonomy" id="118126"/>
    <lineage>
        <taxon>Archaea</taxon>
        <taxon>Methanobacteriati</taxon>
        <taxon>Methanobacteriota</taxon>
        <taxon>Stenosarchaea group</taxon>
        <taxon>Methanomicrobia</taxon>
        <taxon>Methanomicrobiales</taxon>
        <taxon>Methanomicrobiaceae</taxon>
        <taxon>Methanoculleus</taxon>
    </lineage>
</organism>
<evidence type="ECO:0000313" key="10">
    <source>
        <dbReference type="Proteomes" id="UP000824969"/>
    </source>
</evidence>
<dbReference type="Pfam" id="PF22578">
    <property type="entry name" value="GGR_cat"/>
    <property type="match status" value="1"/>
</dbReference>
<protein>
    <submittedName>
        <fullName evidence="9">Bacteriochlorophyll synthase</fullName>
    </submittedName>
</protein>
<evidence type="ECO:0000256" key="3">
    <source>
        <dbReference type="ARBA" id="ARBA00022827"/>
    </source>
</evidence>
<dbReference type="EMBL" id="AP019781">
    <property type="protein sequence ID" value="BBL68731.1"/>
    <property type="molecule type" value="Genomic_DNA"/>
</dbReference>
<dbReference type="NCBIfam" id="TIGR02032">
    <property type="entry name" value="GG-red-SF"/>
    <property type="match status" value="1"/>
</dbReference>
<evidence type="ECO:0000259" key="8">
    <source>
        <dbReference type="Pfam" id="PF22578"/>
    </source>
</evidence>
<name>A0ABM7H7B4_9EURY</name>
<dbReference type="Pfam" id="PF12831">
    <property type="entry name" value="FAD_oxidored"/>
    <property type="match status" value="1"/>
</dbReference>
<keyword evidence="7" id="KW-1208">Phospholipid metabolism</keyword>
<keyword evidence="1" id="KW-0444">Lipid biosynthesis</keyword>
<dbReference type="InterPro" id="IPR011777">
    <property type="entry name" value="Geranylgeranyl_Rdtase_fam"/>
</dbReference>
<dbReference type="RefSeq" id="WP_221056789.1">
    <property type="nucleotide sequence ID" value="NZ_AP019781.1"/>
</dbReference>
<keyword evidence="10" id="KW-1185">Reference proteome</keyword>
<keyword evidence="3" id="KW-0274">FAD</keyword>
<proteinExistence type="predicted"/>
<keyword evidence="6" id="KW-0594">Phospholipid biosynthesis</keyword>
<evidence type="ECO:0000256" key="4">
    <source>
        <dbReference type="ARBA" id="ARBA00023002"/>
    </source>
</evidence>
<feature type="domain" description="Digeranylgeranylglycerophospholipid reductase catalytic" evidence="8">
    <location>
        <begin position="184"/>
        <end position="220"/>
    </location>
</feature>
<evidence type="ECO:0000313" key="9">
    <source>
        <dbReference type="EMBL" id="BBL68731.1"/>
    </source>
</evidence>
<keyword evidence="4" id="KW-0560">Oxidoreductase</keyword>
<keyword evidence="2" id="KW-0285">Flavoprotein</keyword>
<dbReference type="InterPro" id="IPR050407">
    <property type="entry name" value="Geranylgeranyl_reductase"/>
</dbReference>
<dbReference type="Proteomes" id="UP000824969">
    <property type="component" value="Chromosome"/>
</dbReference>
<sequence length="365" mass="38595">MQDRCDVIVVGAGPAGSTAARYAAKSGLDVLLIDKRRVIGVPVCCGEFNASVAILASVLPNAPGLDELFPIDSRLIRREIREAVAVSPGGREYEFELPGYTVDRDVFDRHLADAAVREGAVLSPDTKFLGREGGRVTTSRGDIEARVVVAADGPLSRVCRSAGMERSAVLAPAITCRVDGEFGDRLKFFFGNRIAPGGYAWVFPKPGCANVGLGVQKRGTPVPVLLRSFLASNGFSARDVQAGFVPVSGPIRETVRGNVLAVGDAAGHVVASNGGGIATAMICGRLAGLAVADHLLRGEPLAAYEREWRSAIGRELLAAARTKRLADRVLGSDFLLERTMRLLGGRGIADVVIYGGLRKAHALRE</sequence>
<keyword evidence="5" id="KW-0443">Lipid metabolism</keyword>